<dbReference type="Gene3D" id="2.60.40.4070">
    <property type="match status" value="1"/>
</dbReference>
<proteinExistence type="predicted"/>
<dbReference type="InterPro" id="IPR026444">
    <property type="entry name" value="Secre_tail"/>
</dbReference>
<name>A0A3B1CAZ0_9ZZZZ</name>
<organism evidence="2">
    <name type="scientific">hydrothermal vent metagenome</name>
    <dbReference type="NCBI Taxonomy" id="652676"/>
    <lineage>
        <taxon>unclassified sequences</taxon>
        <taxon>metagenomes</taxon>
        <taxon>ecological metagenomes</taxon>
    </lineage>
</organism>
<gene>
    <name evidence="2" type="ORF">MNBD_IGNAVI01-783</name>
</gene>
<sequence>MKKTLLFLISITFLLGMVTTSFGQIIIDGDSTDWEGYPILIDAPNNQDGMFPPEVGAAVSDRVDIKAVKATVIGNVLFGYLEFWGGPAWPNNAYENDHEGTIYYESRGYYHILIDVDNDATTGWSTDWYEAHYTPLGYLISQGAAAEPIGAEIMTEWGARMKDQWQIENEGAQPISSLDYWAADYSEYDGQTDNGSDYEIFNMAIPYKDSAKVMKWEGSLKIDSSDDPALLGDTLKSYWNGHAWGFSFLEFGAELTPFQKYYMHKDGSSVLQPGDVIGICGMTETPIDDWGVDMTTRGEVTLPTEIEKRPNRIKFDGDDSDWADIPVIADAPDNIEGYFPAEVKAATSDIVDIKELKAFYDSNDDMVYFLIRFWGGPVFPNHALDNEGSVGHRGHYHILFDLDNDMSTGVQTSEFNGELFPLGYYISQDALPADAALGAEAAFSFNYKTERSDSAFPVVSEININGADASLLDMSRIFDPIYNFDQAILDSATIAQFDGYLNGLVADADKNLSPTFNYFGYAWGYDFIEGSVPMSYFRDYFKAVYGKDWLQMGQQIALCAYVETPINDWGKDFSPKGVIDIAVDVEKDQAPEVVEKFDLANNYPNPFNPSTKIQYAIPTSEFVSLRVYDIIGREVATLVNKQQNAGVYDVEFNASKLTSGVYFYKIEAGTFTSVKKMLLLK</sequence>
<dbReference type="EMBL" id="UOGD01000036">
    <property type="protein sequence ID" value="VAX15835.1"/>
    <property type="molecule type" value="Genomic_DNA"/>
</dbReference>
<dbReference type="Pfam" id="PF18962">
    <property type="entry name" value="Por_Secre_tail"/>
    <property type="match status" value="1"/>
</dbReference>
<dbReference type="NCBIfam" id="TIGR04183">
    <property type="entry name" value="Por_Secre_tail"/>
    <property type="match status" value="1"/>
</dbReference>
<dbReference type="AlphaFoldDB" id="A0A3B1CAZ0"/>
<evidence type="ECO:0000259" key="1">
    <source>
        <dbReference type="Pfam" id="PF18962"/>
    </source>
</evidence>
<protein>
    <recommendedName>
        <fullName evidence="1">Secretion system C-terminal sorting domain-containing protein</fullName>
    </recommendedName>
</protein>
<reference evidence="2" key="1">
    <citation type="submission" date="2018-06" db="EMBL/GenBank/DDBJ databases">
        <authorList>
            <person name="Zhirakovskaya E."/>
        </authorList>
    </citation>
    <scope>NUCLEOTIDE SEQUENCE</scope>
</reference>
<evidence type="ECO:0000313" key="2">
    <source>
        <dbReference type="EMBL" id="VAX15835.1"/>
    </source>
</evidence>
<feature type="domain" description="Secretion system C-terminal sorting" evidence="1">
    <location>
        <begin position="603"/>
        <end position="677"/>
    </location>
</feature>
<accession>A0A3B1CAZ0</accession>